<dbReference type="OrthoDB" id="377551at2759"/>
<dbReference type="InterPro" id="IPR009044">
    <property type="entry name" value="ssDNA-bd_transcriptional_reg"/>
</dbReference>
<proteinExistence type="predicted"/>
<dbReference type="RefSeq" id="XP_028543942.1">
    <property type="nucleotide sequence ID" value="XM_028688141.1"/>
</dbReference>
<gene>
    <name evidence="1" type="ORF">PGO_101100</name>
</gene>
<evidence type="ECO:0000313" key="2">
    <source>
        <dbReference type="Proteomes" id="UP000195521"/>
    </source>
</evidence>
<reference evidence="2" key="1">
    <citation type="submission" date="2017-04" db="EMBL/GenBank/DDBJ databases">
        <title>Plasmodium gonderi genome.</title>
        <authorList>
            <person name="Arisue N."/>
            <person name="Honma H."/>
            <person name="Kawai S."/>
            <person name="Tougan T."/>
            <person name="Tanabe K."/>
            <person name="Horii T."/>
        </authorList>
    </citation>
    <scope>NUCLEOTIDE SEQUENCE [LARGE SCALE GENOMIC DNA]</scope>
    <source>
        <strain evidence="2">ATCC 30045</strain>
    </source>
</reference>
<sequence length="313" mass="36398">MKRVCLQNNVCMNFHTKRYSSLVSDLVGIGKNEFYEVPYKQNINSTNFTKLICKNSYNTYRNKVFSPGIYNNVPQNYMNMQMNNNENNLNNMPNNMNYKYDNIPNSYYQSKYNTCVNNENSDNNPAMTSANTTYQYFSIFGSTAMCLIKPIYPDCIVNKNKVTIYGKGGFQFIFMKKQNNSNKYDKNNKMSIFLKINSLSNILSLKDIEKLKTPICVKGNNNNCLFIDKHKEKKDHIVIKYKYQPSNNTDNNFGEVNNLDMEVNESTHINNLNDDKKNNFEELHVSSPFSEFLLFQNAANLLLPQLIGWAKQH</sequence>
<comment type="caution">
    <text evidence="1">The sequence shown here is derived from an EMBL/GenBank/DDBJ whole genome shotgun (WGS) entry which is preliminary data.</text>
</comment>
<name>A0A1Y1JLV0_PLAGO</name>
<dbReference type="GO" id="GO:0003677">
    <property type="term" value="F:DNA binding"/>
    <property type="evidence" value="ECO:0007669"/>
    <property type="project" value="InterPro"/>
</dbReference>
<dbReference type="OMA" id="CLIKPIY"/>
<keyword evidence="2" id="KW-1185">Reference proteome</keyword>
<dbReference type="SUPFAM" id="SSF54447">
    <property type="entry name" value="ssDNA-binding transcriptional regulator domain"/>
    <property type="match status" value="1"/>
</dbReference>
<evidence type="ECO:0000313" key="1">
    <source>
        <dbReference type="EMBL" id="GAW81353.1"/>
    </source>
</evidence>
<protein>
    <submittedName>
        <fullName evidence="1">Uncharacterized protein</fullName>
    </submittedName>
</protein>
<dbReference type="Proteomes" id="UP000195521">
    <property type="component" value="Unassembled WGS sequence"/>
</dbReference>
<dbReference type="GO" id="GO:0006355">
    <property type="term" value="P:regulation of DNA-templated transcription"/>
    <property type="evidence" value="ECO:0007669"/>
    <property type="project" value="InterPro"/>
</dbReference>
<dbReference type="Gene3D" id="2.30.31.10">
    <property type="entry name" value="Transcriptional Coactivator Pc4, Chain A"/>
    <property type="match status" value="1"/>
</dbReference>
<organism evidence="1 2">
    <name type="scientific">Plasmodium gonderi</name>
    <dbReference type="NCBI Taxonomy" id="77519"/>
    <lineage>
        <taxon>Eukaryota</taxon>
        <taxon>Sar</taxon>
        <taxon>Alveolata</taxon>
        <taxon>Apicomplexa</taxon>
        <taxon>Aconoidasida</taxon>
        <taxon>Haemosporida</taxon>
        <taxon>Plasmodiidae</taxon>
        <taxon>Plasmodium</taxon>
        <taxon>Plasmodium (Plasmodium)</taxon>
    </lineage>
</organism>
<dbReference type="EMBL" id="BDQF01000011">
    <property type="protein sequence ID" value="GAW81353.1"/>
    <property type="molecule type" value="Genomic_DNA"/>
</dbReference>
<accession>A0A1Y1JLV0</accession>
<dbReference type="GeneID" id="39748075"/>
<dbReference type="AlphaFoldDB" id="A0A1Y1JLV0"/>